<dbReference type="AlphaFoldDB" id="A0A550J733"/>
<dbReference type="RefSeq" id="WP_092054237.1">
    <property type="nucleotide sequence ID" value="NZ_FOJJ01000005.1"/>
</dbReference>
<organism evidence="1 2">
    <name type="scientific">Trichloromonas acetexigens</name>
    <dbReference type="NCBI Taxonomy" id="38815"/>
    <lineage>
        <taxon>Bacteria</taxon>
        <taxon>Pseudomonadati</taxon>
        <taxon>Thermodesulfobacteriota</taxon>
        <taxon>Desulfuromonadia</taxon>
        <taxon>Desulfuromonadales</taxon>
        <taxon>Trichloromonadaceae</taxon>
        <taxon>Trichloromonas</taxon>
    </lineage>
</organism>
<sequence length="134" mass="15031">MNQPKPMTEETVRRMLEEAGARVASRGGRTESYGAPREFTFEVKGAFANGLMLHVVARQFNYREAWEEQGRVNDQVDVSLLRDGRFSTLPKGHAYFQGRDSEEGLDEAALAALIACVRDLNPKIFLLQKLTGDL</sequence>
<name>A0A550J733_9BACT</name>
<proteinExistence type="predicted"/>
<evidence type="ECO:0008006" key="3">
    <source>
        <dbReference type="Google" id="ProtNLM"/>
    </source>
</evidence>
<evidence type="ECO:0000313" key="2">
    <source>
        <dbReference type="Proteomes" id="UP000317155"/>
    </source>
</evidence>
<reference evidence="1 2" key="1">
    <citation type="submission" date="2019-07" db="EMBL/GenBank/DDBJ databases">
        <title>Insights of Desulfuromonas acetexigens electromicrobiology.</title>
        <authorList>
            <person name="Katuri K."/>
            <person name="Sapireddy V."/>
            <person name="Shaw D.R."/>
            <person name="Saikaly P."/>
        </authorList>
    </citation>
    <scope>NUCLEOTIDE SEQUENCE [LARGE SCALE GENOMIC DNA]</scope>
    <source>
        <strain evidence="1 2">2873</strain>
    </source>
</reference>
<dbReference type="OrthoDB" id="5395762at2"/>
<dbReference type="Proteomes" id="UP000317155">
    <property type="component" value="Unassembled WGS sequence"/>
</dbReference>
<keyword evidence="2" id="KW-1185">Reference proteome</keyword>
<dbReference type="EMBL" id="VJVV01000013">
    <property type="protein sequence ID" value="TRO78923.1"/>
    <property type="molecule type" value="Genomic_DNA"/>
</dbReference>
<gene>
    <name evidence="1" type="ORF">FL622_14645</name>
</gene>
<accession>A0A550J733</accession>
<protein>
    <recommendedName>
        <fullName evidence="3">DUF4304 domain-containing protein</fullName>
    </recommendedName>
</protein>
<comment type="caution">
    <text evidence="1">The sequence shown here is derived from an EMBL/GenBank/DDBJ whole genome shotgun (WGS) entry which is preliminary data.</text>
</comment>
<evidence type="ECO:0000313" key="1">
    <source>
        <dbReference type="EMBL" id="TRO78923.1"/>
    </source>
</evidence>